<dbReference type="RefSeq" id="WP_112143584.1">
    <property type="nucleotide sequence ID" value="NZ_PGTO01000004.1"/>
</dbReference>
<accession>A0A364P0P3</accession>
<keyword evidence="2" id="KW-1185">Reference proteome</keyword>
<dbReference type="GO" id="GO:0016787">
    <property type="term" value="F:hydrolase activity"/>
    <property type="evidence" value="ECO:0007669"/>
    <property type="project" value="UniProtKB-KW"/>
</dbReference>
<evidence type="ECO:0000313" key="1">
    <source>
        <dbReference type="EMBL" id="RAU22685.1"/>
    </source>
</evidence>
<evidence type="ECO:0000313" key="2">
    <source>
        <dbReference type="Proteomes" id="UP000251075"/>
    </source>
</evidence>
<reference evidence="1 2" key="1">
    <citation type="submission" date="2017-11" db="EMBL/GenBank/DDBJ databases">
        <title>Draft genome sequence of magnetotactic bacterium Magnetospirillum kuznetsovii LBB-42.</title>
        <authorList>
            <person name="Grouzdev D.S."/>
            <person name="Rysina M.S."/>
            <person name="Baslerov R.V."/>
            <person name="Koziaeva V."/>
        </authorList>
    </citation>
    <scope>NUCLEOTIDE SEQUENCE [LARGE SCALE GENOMIC DNA]</scope>
    <source>
        <strain evidence="1 2">LBB-42</strain>
    </source>
</reference>
<dbReference type="SUPFAM" id="SSF53474">
    <property type="entry name" value="alpha/beta-Hydrolases"/>
    <property type="match status" value="1"/>
</dbReference>
<sequence length="254" mass="26690">MAGPANASEEVVTIDSRPGVTESLLIIHPATKPLASVLLYVGGGGGLGLRPDHPSGKRGANFLFRTADQFAANGFLVAIIDTPSDSATALWNRRTREDHALDAAAAIALLRRMADAPVWAIGTSMGTLSAANAAARLQADGPDGIVLTSSVTEMSRNTAETVLSVDLEAIRVPLLVVNHAADTCAASPPRRGRTILDGAINAPRKELLSFDGGKPRESDACEPFAPHGYFGIEDEVVGAIAQWIKVDSRPRPQR</sequence>
<dbReference type="AlphaFoldDB" id="A0A364P0P3"/>
<protein>
    <submittedName>
        <fullName evidence="1">Alpha/beta hydrolase</fullName>
    </submittedName>
</protein>
<name>A0A364P0P3_9PROT</name>
<dbReference type="Gene3D" id="3.40.50.1820">
    <property type="entry name" value="alpha/beta hydrolase"/>
    <property type="match status" value="1"/>
</dbReference>
<dbReference type="OrthoDB" id="7257695at2"/>
<gene>
    <name evidence="1" type="ORF">CU669_08410</name>
</gene>
<dbReference type="InterPro" id="IPR029058">
    <property type="entry name" value="AB_hydrolase_fold"/>
</dbReference>
<dbReference type="Proteomes" id="UP000251075">
    <property type="component" value="Unassembled WGS sequence"/>
</dbReference>
<proteinExistence type="predicted"/>
<organism evidence="1 2">
    <name type="scientific">Paramagnetospirillum kuznetsovii</name>
    <dbReference type="NCBI Taxonomy" id="2053833"/>
    <lineage>
        <taxon>Bacteria</taxon>
        <taxon>Pseudomonadati</taxon>
        <taxon>Pseudomonadota</taxon>
        <taxon>Alphaproteobacteria</taxon>
        <taxon>Rhodospirillales</taxon>
        <taxon>Magnetospirillaceae</taxon>
        <taxon>Paramagnetospirillum</taxon>
    </lineage>
</organism>
<dbReference type="EMBL" id="PGTO01000004">
    <property type="protein sequence ID" value="RAU22685.1"/>
    <property type="molecule type" value="Genomic_DNA"/>
</dbReference>
<comment type="caution">
    <text evidence="1">The sequence shown here is derived from an EMBL/GenBank/DDBJ whole genome shotgun (WGS) entry which is preliminary data.</text>
</comment>
<keyword evidence="1" id="KW-0378">Hydrolase</keyword>